<feature type="domain" description="RING-type" evidence="17">
    <location>
        <begin position="90"/>
        <end position="132"/>
    </location>
</feature>
<evidence type="ECO:0000256" key="2">
    <source>
        <dbReference type="ARBA" id="ARBA00004167"/>
    </source>
</evidence>
<comment type="caution">
    <text evidence="18">The sequence shown here is derived from an EMBL/GenBank/DDBJ whole genome shotgun (WGS) entry which is preliminary data.</text>
</comment>
<keyword evidence="12" id="KW-0472">Membrane</keyword>
<evidence type="ECO:0000256" key="14">
    <source>
        <dbReference type="PROSITE-ProRule" id="PRU00175"/>
    </source>
</evidence>
<evidence type="ECO:0000256" key="15">
    <source>
        <dbReference type="SAM" id="MobiDB-lite"/>
    </source>
</evidence>
<feature type="signal peptide" evidence="16">
    <location>
        <begin position="1"/>
        <end position="24"/>
    </location>
</feature>
<protein>
    <recommendedName>
        <fullName evidence="4">RING-type E3 ubiquitin transferase</fullName>
        <ecNumber evidence="4">2.3.2.27</ecNumber>
    </recommendedName>
</protein>
<comment type="catalytic activity">
    <reaction evidence="1">
        <text>S-ubiquitinyl-[E2 ubiquitin-conjugating enzyme]-L-cysteine + [acceptor protein]-L-lysine = [E2 ubiquitin-conjugating enzyme]-L-cysteine + N(6)-ubiquitinyl-[acceptor protein]-L-lysine.</text>
        <dbReference type="EC" id="2.3.2.27"/>
    </reaction>
</comment>
<accession>A0A8T1NRW9</accession>
<keyword evidence="11" id="KW-1133">Transmembrane helix</keyword>
<keyword evidence="10" id="KW-0862">Zinc</keyword>
<evidence type="ECO:0000256" key="12">
    <source>
        <dbReference type="ARBA" id="ARBA00023136"/>
    </source>
</evidence>
<dbReference type="PROSITE" id="PS50089">
    <property type="entry name" value="ZF_RING_2"/>
    <property type="match status" value="1"/>
</dbReference>
<evidence type="ECO:0000256" key="5">
    <source>
        <dbReference type="ARBA" id="ARBA00022679"/>
    </source>
</evidence>
<organism evidence="18 19">
    <name type="scientific">Carya illinoinensis</name>
    <name type="common">Pecan</name>
    <dbReference type="NCBI Taxonomy" id="32201"/>
    <lineage>
        <taxon>Eukaryota</taxon>
        <taxon>Viridiplantae</taxon>
        <taxon>Streptophyta</taxon>
        <taxon>Embryophyta</taxon>
        <taxon>Tracheophyta</taxon>
        <taxon>Spermatophyta</taxon>
        <taxon>Magnoliopsida</taxon>
        <taxon>eudicotyledons</taxon>
        <taxon>Gunneridae</taxon>
        <taxon>Pentapetalae</taxon>
        <taxon>rosids</taxon>
        <taxon>fabids</taxon>
        <taxon>Fagales</taxon>
        <taxon>Juglandaceae</taxon>
        <taxon>Carya</taxon>
    </lineage>
</organism>
<dbReference type="Proteomes" id="UP000811609">
    <property type="component" value="Chromosome 13"/>
</dbReference>
<dbReference type="SMART" id="SM00184">
    <property type="entry name" value="RING"/>
    <property type="match status" value="1"/>
</dbReference>
<keyword evidence="7" id="KW-0479">Metal-binding</keyword>
<evidence type="ECO:0000256" key="16">
    <source>
        <dbReference type="SAM" id="SignalP"/>
    </source>
</evidence>
<evidence type="ECO:0000256" key="8">
    <source>
        <dbReference type="ARBA" id="ARBA00022771"/>
    </source>
</evidence>
<feature type="compositionally biased region" description="Polar residues" evidence="15">
    <location>
        <begin position="46"/>
        <end position="57"/>
    </location>
</feature>
<dbReference type="EC" id="2.3.2.27" evidence="4"/>
<dbReference type="GO" id="GO:0008270">
    <property type="term" value="F:zinc ion binding"/>
    <property type="evidence" value="ECO:0007669"/>
    <property type="project" value="UniProtKB-KW"/>
</dbReference>
<evidence type="ECO:0000313" key="19">
    <source>
        <dbReference type="Proteomes" id="UP000811609"/>
    </source>
</evidence>
<evidence type="ECO:0000256" key="11">
    <source>
        <dbReference type="ARBA" id="ARBA00022989"/>
    </source>
</evidence>
<keyword evidence="19" id="KW-1185">Reference proteome</keyword>
<feature type="chain" id="PRO_5035759705" description="RING-type E3 ubiquitin transferase" evidence="16">
    <location>
        <begin position="25"/>
        <end position="188"/>
    </location>
</feature>
<dbReference type="PANTHER" id="PTHR46913:SF1">
    <property type="entry name" value="RING-H2 FINGER PROTEIN ATL16"/>
    <property type="match status" value="1"/>
</dbReference>
<keyword evidence="16" id="KW-0732">Signal</keyword>
<comment type="subcellular location">
    <subcellularLocation>
        <location evidence="2">Membrane</location>
        <topology evidence="2">Single-pass membrane protein</topology>
    </subcellularLocation>
</comment>
<dbReference type="Pfam" id="PF13639">
    <property type="entry name" value="zf-RING_2"/>
    <property type="match status" value="1"/>
</dbReference>
<dbReference type="InterPro" id="IPR044600">
    <property type="entry name" value="ATL1/ATL16-like"/>
</dbReference>
<evidence type="ECO:0000256" key="6">
    <source>
        <dbReference type="ARBA" id="ARBA00022692"/>
    </source>
</evidence>
<dbReference type="FunFam" id="3.30.40.10:FF:000187">
    <property type="entry name" value="E3 ubiquitin-protein ligase ATL6"/>
    <property type="match status" value="1"/>
</dbReference>
<keyword evidence="5" id="KW-0808">Transferase</keyword>
<gene>
    <name evidence="18" type="ORF">CIPAW_13G144400</name>
</gene>
<dbReference type="EMBL" id="CM031821">
    <property type="protein sequence ID" value="KAG6632232.1"/>
    <property type="molecule type" value="Genomic_DNA"/>
</dbReference>
<evidence type="ECO:0000256" key="13">
    <source>
        <dbReference type="ARBA" id="ARBA00024209"/>
    </source>
</evidence>
<evidence type="ECO:0000259" key="17">
    <source>
        <dbReference type="PROSITE" id="PS50089"/>
    </source>
</evidence>
<keyword evidence="9" id="KW-0833">Ubl conjugation pathway</keyword>
<evidence type="ECO:0000256" key="3">
    <source>
        <dbReference type="ARBA" id="ARBA00004906"/>
    </source>
</evidence>
<evidence type="ECO:0000256" key="4">
    <source>
        <dbReference type="ARBA" id="ARBA00012483"/>
    </source>
</evidence>
<dbReference type="InterPro" id="IPR001841">
    <property type="entry name" value="Znf_RING"/>
</dbReference>
<dbReference type="GO" id="GO:0061630">
    <property type="term" value="F:ubiquitin protein ligase activity"/>
    <property type="evidence" value="ECO:0007669"/>
    <property type="project" value="UniProtKB-EC"/>
</dbReference>
<dbReference type="AlphaFoldDB" id="A0A8T1NRW9"/>
<proteinExistence type="inferred from homology"/>
<evidence type="ECO:0000256" key="9">
    <source>
        <dbReference type="ARBA" id="ARBA00022786"/>
    </source>
</evidence>
<keyword evidence="6" id="KW-0812">Transmembrane</keyword>
<name>A0A8T1NRW9_CARIL</name>
<evidence type="ECO:0000313" key="18">
    <source>
        <dbReference type="EMBL" id="KAG6632232.1"/>
    </source>
</evidence>
<dbReference type="GO" id="GO:0016020">
    <property type="term" value="C:membrane"/>
    <property type="evidence" value="ECO:0007669"/>
    <property type="project" value="UniProtKB-SubCell"/>
</dbReference>
<feature type="region of interest" description="Disordered" evidence="15">
    <location>
        <begin position="35"/>
        <end position="57"/>
    </location>
</feature>
<comment type="pathway">
    <text evidence="3">Protein modification; protein ubiquitination.</text>
</comment>
<comment type="similarity">
    <text evidence="13">Belongs to the RING-type zinc finger family. ATL subfamily.</text>
</comment>
<sequence length="188" mass="20915">MQSPVVLAVLLIVLLAFFLLGCISNCMHQLHDDESHPRLREPGQEEVTSSLSPGSDSNLRIGVDPKTIGALPVYSYCGNSDHKCYEITDCAICLNEFQQKEAVKTIPFCKHVFHPCCIDTWLSSQVTCPVCRSTRFFHDPNLGVRESENIWRVGSNERCIEVMVVGVRRNSSCSSLGELAVLQRTSSL</sequence>
<evidence type="ECO:0000256" key="10">
    <source>
        <dbReference type="ARBA" id="ARBA00022833"/>
    </source>
</evidence>
<evidence type="ECO:0000256" key="1">
    <source>
        <dbReference type="ARBA" id="ARBA00000900"/>
    </source>
</evidence>
<dbReference type="GO" id="GO:0016567">
    <property type="term" value="P:protein ubiquitination"/>
    <property type="evidence" value="ECO:0007669"/>
    <property type="project" value="InterPro"/>
</dbReference>
<dbReference type="PANTHER" id="PTHR46913">
    <property type="entry name" value="RING-H2 FINGER PROTEIN ATL16"/>
    <property type="match status" value="1"/>
</dbReference>
<evidence type="ECO:0000256" key="7">
    <source>
        <dbReference type="ARBA" id="ARBA00022723"/>
    </source>
</evidence>
<keyword evidence="8 14" id="KW-0863">Zinc-finger</keyword>
<reference evidence="18" key="1">
    <citation type="submission" date="2020-12" db="EMBL/GenBank/DDBJ databases">
        <title>WGS assembly of Carya illinoinensis cv. Pawnee.</title>
        <authorList>
            <person name="Platts A."/>
            <person name="Shu S."/>
            <person name="Wright S."/>
            <person name="Barry K."/>
            <person name="Edger P."/>
            <person name="Pires J.C."/>
            <person name="Schmutz J."/>
        </authorList>
    </citation>
    <scope>NUCLEOTIDE SEQUENCE</scope>
    <source>
        <tissue evidence="18">Leaf</tissue>
    </source>
</reference>